<accession>A0A9N9KBS3</accession>
<comment type="caution">
    <text evidence="1">The sequence shown here is derived from an EMBL/GenBank/DDBJ whole genome shotgun (WGS) entry which is preliminary data.</text>
</comment>
<evidence type="ECO:0000313" key="2">
    <source>
        <dbReference type="Proteomes" id="UP000789759"/>
    </source>
</evidence>
<organism evidence="1 2">
    <name type="scientific">Cetraspora pellucida</name>
    <dbReference type="NCBI Taxonomy" id="1433469"/>
    <lineage>
        <taxon>Eukaryota</taxon>
        <taxon>Fungi</taxon>
        <taxon>Fungi incertae sedis</taxon>
        <taxon>Mucoromycota</taxon>
        <taxon>Glomeromycotina</taxon>
        <taxon>Glomeromycetes</taxon>
        <taxon>Diversisporales</taxon>
        <taxon>Gigasporaceae</taxon>
        <taxon>Cetraspora</taxon>
    </lineage>
</organism>
<reference evidence="1" key="1">
    <citation type="submission" date="2021-06" db="EMBL/GenBank/DDBJ databases">
        <authorList>
            <person name="Kallberg Y."/>
            <person name="Tangrot J."/>
            <person name="Rosling A."/>
        </authorList>
    </citation>
    <scope>NUCLEOTIDE SEQUENCE</scope>
    <source>
        <strain evidence="1">FL966</strain>
    </source>
</reference>
<keyword evidence="2" id="KW-1185">Reference proteome</keyword>
<feature type="non-terminal residue" evidence="1">
    <location>
        <position position="1"/>
    </location>
</feature>
<dbReference type="OrthoDB" id="2426279at2759"/>
<feature type="non-terminal residue" evidence="1">
    <location>
        <position position="54"/>
    </location>
</feature>
<dbReference type="AlphaFoldDB" id="A0A9N9KBS3"/>
<dbReference type="EMBL" id="CAJVQA010049932">
    <property type="protein sequence ID" value="CAG8821022.1"/>
    <property type="molecule type" value="Genomic_DNA"/>
</dbReference>
<evidence type="ECO:0000313" key="1">
    <source>
        <dbReference type="EMBL" id="CAG8821022.1"/>
    </source>
</evidence>
<name>A0A9N9KBS3_9GLOM</name>
<protein>
    <submittedName>
        <fullName evidence="1">1777_t:CDS:1</fullName>
    </submittedName>
</protein>
<sequence>DLKSLPIRITTSDLKNVPTHVINYVDDFEARYSLIDVSDHKHIVFGCQRFCYVG</sequence>
<dbReference type="Proteomes" id="UP000789759">
    <property type="component" value="Unassembled WGS sequence"/>
</dbReference>
<gene>
    <name evidence="1" type="ORF">CPELLU_LOCUS19690</name>
</gene>
<proteinExistence type="predicted"/>